<dbReference type="HOGENOM" id="CLU_2605072_0_0_9"/>
<dbReference type="PATRIC" id="fig|883156.3.peg.551"/>
<name>K9D2I1_9FIRM</name>
<sequence length="79" mass="8676">MFVKILNETLKAIADAVRSKTGKTGKIEPSEIPDKIKGIEGGGGGDFNLVTLAGATYNWGVWLWERRGCYIYQGSSRVR</sequence>
<comment type="caution">
    <text evidence="1">The sequence shown here is derived from an EMBL/GenBank/DDBJ whole genome shotgun (WGS) entry which is preliminary data.</text>
</comment>
<dbReference type="EMBL" id="AHAF01000003">
    <property type="protein sequence ID" value="EKU78769.1"/>
    <property type="molecule type" value="Genomic_DNA"/>
</dbReference>
<keyword evidence="2" id="KW-1185">Reference proteome</keyword>
<dbReference type="Proteomes" id="UP000009891">
    <property type="component" value="Unassembled WGS sequence"/>
</dbReference>
<evidence type="ECO:0000313" key="1">
    <source>
        <dbReference type="EMBL" id="EKU78769.1"/>
    </source>
</evidence>
<proteinExistence type="predicted"/>
<dbReference type="RefSeq" id="WP_006555466.1">
    <property type="nucleotide sequence ID" value="NZ_JH992936.1"/>
</dbReference>
<protein>
    <submittedName>
        <fullName evidence="1">Uncharacterized protein</fullName>
    </submittedName>
</protein>
<accession>K9D2I1</accession>
<gene>
    <name evidence="1" type="ORF">HMPREF9282_00566</name>
</gene>
<dbReference type="AlphaFoldDB" id="K9D2I1"/>
<reference evidence="1 2" key="1">
    <citation type="submission" date="2012-09" db="EMBL/GenBank/DDBJ databases">
        <title>The Genome Sequence of Veillonella ratti ACS-216-V-COL6B.</title>
        <authorList>
            <consortium name="The Broad Institute Genome Sequencing Platform"/>
            <person name="Earl A."/>
            <person name="Ward D."/>
            <person name="Feldgarden M."/>
            <person name="Gevers D."/>
            <person name="Saerens B."/>
            <person name="Vaneechoutte M."/>
            <person name="Walker B."/>
            <person name="Young S.K."/>
            <person name="Zeng Q."/>
            <person name="Gargeya S."/>
            <person name="Fitzgerald M."/>
            <person name="Haas B."/>
            <person name="Abouelleil A."/>
            <person name="Alvarado L."/>
            <person name="Arachchi H.M."/>
            <person name="Berlin A."/>
            <person name="Chapman S.B."/>
            <person name="Goldberg J."/>
            <person name="Griggs A."/>
            <person name="Gujja S."/>
            <person name="Hansen M."/>
            <person name="Howarth C."/>
            <person name="Imamovic A."/>
            <person name="Larimer J."/>
            <person name="McCowen C."/>
            <person name="Montmayeur A."/>
            <person name="Murphy C."/>
            <person name="Neiman D."/>
            <person name="Pearson M."/>
            <person name="Priest M."/>
            <person name="Roberts A."/>
            <person name="Saif S."/>
            <person name="Shea T."/>
            <person name="Sisk P."/>
            <person name="Sykes S."/>
            <person name="Wortman J."/>
            <person name="Nusbaum C."/>
            <person name="Birren B."/>
        </authorList>
    </citation>
    <scope>NUCLEOTIDE SEQUENCE [LARGE SCALE GENOMIC DNA]</scope>
    <source>
        <strain evidence="1 2">ACS-216-V-Col6b</strain>
    </source>
</reference>
<dbReference type="STRING" id="883156.HMPREF9282_00566"/>
<organism evidence="1 2">
    <name type="scientific">Veillonella seminalis ACS-216-V-Col6b</name>
    <dbReference type="NCBI Taxonomy" id="883156"/>
    <lineage>
        <taxon>Bacteria</taxon>
        <taxon>Bacillati</taxon>
        <taxon>Bacillota</taxon>
        <taxon>Negativicutes</taxon>
        <taxon>Veillonellales</taxon>
        <taxon>Veillonellaceae</taxon>
        <taxon>Veillonella</taxon>
    </lineage>
</organism>
<evidence type="ECO:0000313" key="2">
    <source>
        <dbReference type="Proteomes" id="UP000009891"/>
    </source>
</evidence>